<feature type="non-terminal residue" evidence="1">
    <location>
        <position position="1"/>
    </location>
</feature>
<proteinExistence type="predicted"/>
<accession>A0A0F9GX37</accession>
<dbReference type="AlphaFoldDB" id="A0A0F9GX37"/>
<evidence type="ECO:0000313" key="1">
    <source>
        <dbReference type="EMBL" id="KKM03304.1"/>
    </source>
</evidence>
<reference evidence="1" key="1">
    <citation type="journal article" date="2015" name="Nature">
        <title>Complex archaea that bridge the gap between prokaryotes and eukaryotes.</title>
        <authorList>
            <person name="Spang A."/>
            <person name="Saw J.H."/>
            <person name="Jorgensen S.L."/>
            <person name="Zaremba-Niedzwiedzka K."/>
            <person name="Martijn J."/>
            <person name="Lind A.E."/>
            <person name="van Eijk R."/>
            <person name="Schleper C."/>
            <person name="Guy L."/>
            <person name="Ettema T.J."/>
        </authorList>
    </citation>
    <scope>NUCLEOTIDE SEQUENCE</scope>
</reference>
<dbReference type="EMBL" id="LAZR01016716">
    <property type="protein sequence ID" value="KKM03304.1"/>
    <property type="molecule type" value="Genomic_DNA"/>
</dbReference>
<organism evidence="1">
    <name type="scientific">marine sediment metagenome</name>
    <dbReference type="NCBI Taxonomy" id="412755"/>
    <lineage>
        <taxon>unclassified sequences</taxon>
        <taxon>metagenomes</taxon>
        <taxon>ecological metagenomes</taxon>
    </lineage>
</organism>
<comment type="caution">
    <text evidence="1">The sequence shown here is derived from an EMBL/GenBank/DDBJ whole genome shotgun (WGS) entry which is preliminary data.</text>
</comment>
<protein>
    <submittedName>
        <fullName evidence="1">Uncharacterized protein</fullName>
    </submittedName>
</protein>
<name>A0A0F9GX37_9ZZZZ</name>
<gene>
    <name evidence="1" type="ORF">LCGC14_1775810</name>
</gene>
<sequence length="128" mass="13133">NKGSFGSIFATLVSGIFGGGLFGGSSSGPPIRPPPRRHGGSAAAGQLLMTGEGGRELFRPSVAGSILSNRDTEKAMGGGDTFIIDATGADAEGLQRVESLIISLDGSIERRSVAAVITQSRRQPRMFG</sequence>